<evidence type="ECO:0000313" key="2">
    <source>
        <dbReference type="Proteomes" id="UP001180487"/>
    </source>
</evidence>
<dbReference type="Proteomes" id="UP001180487">
    <property type="component" value="Unassembled WGS sequence"/>
</dbReference>
<name>A0ABU2C5Q2_9BURK</name>
<reference evidence="1 2" key="1">
    <citation type="submission" date="2023-07" db="EMBL/GenBank/DDBJ databases">
        <title>Sorghum-associated microbial communities from plants grown in Nebraska, USA.</title>
        <authorList>
            <person name="Schachtman D."/>
        </authorList>
    </citation>
    <scope>NUCLEOTIDE SEQUENCE [LARGE SCALE GENOMIC DNA]</scope>
    <source>
        <strain evidence="1 2">BE313</strain>
    </source>
</reference>
<organism evidence="1 2">
    <name type="scientific">Rhodoferax ferrireducens</name>
    <dbReference type="NCBI Taxonomy" id="192843"/>
    <lineage>
        <taxon>Bacteria</taxon>
        <taxon>Pseudomonadati</taxon>
        <taxon>Pseudomonadota</taxon>
        <taxon>Betaproteobacteria</taxon>
        <taxon>Burkholderiales</taxon>
        <taxon>Comamonadaceae</taxon>
        <taxon>Rhodoferax</taxon>
    </lineage>
</organism>
<sequence>MHSPAEIGLGVLLCMLGPPVGSAAALAALIGGSAVQQEYD</sequence>
<comment type="caution">
    <text evidence="1">The sequence shown here is derived from an EMBL/GenBank/DDBJ whole genome shotgun (WGS) entry which is preliminary data.</text>
</comment>
<keyword evidence="2" id="KW-1185">Reference proteome</keyword>
<accession>A0ABU2C5Q2</accession>
<protein>
    <submittedName>
        <fullName evidence="1">CBS-domain-containing membrane protein</fullName>
    </submittedName>
</protein>
<proteinExistence type="predicted"/>
<evidence type="ECO:0000313" key="1">
    <source>
        <dbReference type="EMBL" id="MDR7376609.1"/>
    </source>
</evidence>
<dbReference type="EMBL" id="JAVDXT010000001">
    <property type="protein sequence ID" value="MDR7376609.1"/>
    <property type="molecule type" value="Genomic_DNA"/>
</dbReference>
<gene>
    <name evidence="1" type="ORF">J2X19_001267</name>
</gene>
<dbReference type="RefSeq" id="WP_310371659.1">
    <property type="nucleotide sequence ID" value="NZ_JAVDXT010000001.1"/>
</dbReference>